<reference key="1">
    <citation type="submission" date="2019-01" db="UniProtKB">
        <authorList>
            <consortium name="RefSeq"/>
        </authorList>
    </citation>
    <scope>IDENTIFICATION</scope>
</reference>
<gene>
    <name evidence="3" type="primary">LOC112818384</name>
</gene>
<evidence type="ECO:0000256" key="1">
    <source>
        <dbReference type="SAM" id="MobiDB-lite"/>
    </source>
</evidence>
<protein>
    <submittedName>
        <fullName evidence="3">Rap1 GTPase-activating protein 2-like isoform X2</fullName>
    </submittedName>
</protein>
<feature type="compositionally biased region" description="Polar residues" evidence="1">
    <location>
        <begin position="77"/>
        <end position="105"/>
    </location>
</feature>
<proteinExistence type="predicted"/>
<evidence type="ECO:0000313" key="3">
    <source>
        <dbReference type="RefSeq" id="XP_025721288.1"/>
    </source>
</evidence>
<keyword evidence="2" id="KW-1185">Reference proteome</keyword>
<feature type="compositionally biased region" description="Basic and acidic residues" evidence="1">
    <location>
        <begin position="110"/>
        <end position="123"/>
    </location>
</feature>
<feature type="compositionally biased region" description="Low complexity" evidence="1">
    <location>
        <begin position="128"/>
        <end position="140"/>
    </location>
</feature>
<feature type="compositionally biased region" description="Low complexity" evidence="1">
    <location>
        <begin position="196"/>
        <end position="205"/>
    </location>
</feature>
<feature type="region of interest" description="Disordered" evidence="1">
    <location>
        <begin position="170"/>
        <end position="212"/>
    </location>
</feature>
<feature type="region of interest" description="Disordered" evidence="1">
    <location>
        <begin position="1"/>
        <end position="151"/>
    </location>
</feature>
<dbReference type="GeneID" id="112818384"/>
<dbReference type="AlphaFoldDB" id="A0A3Q7NIC7"/>
<dbReference type="RefSeq" id="XP_025721288.1">
    <property type="nucleotide sequence ID" value="XM_025865503.1"/>
</dbReference>
<evidence type="ECO:0000313" key="2">
    <source>
        <dbReference type="Proteomes" id="UP000286641"/>
    </source>
</evidence>
<accession>A0A3Q7NIC7</accession>
<name>A0A3Q7NIC7_CALUR</name>
<sequence>METMVSSQKKQHGGGIPGSLSGGISHTSTEVTKTTFSPPAAAAAKNQSRSPIKRRSGLFPRLYTGSEGQGDGRTRCDSASSNPKTPDGAHSSQEIKSEASSNPSSPEICPNKEKPFVKLKENGRANISRSSSSTSSFSSTAGEGEAVEECDSGPAVHDLTLQAGGVCLQPVPEQRKPQSGGTCHPHHREPESYRSVAAGAARPVAGGAGAVL</sequence>
<organism evidence="2 3">
    <name type="scientific">Callorhinus ursinus</name>
    <name type="common">Northern fur seal</name>
    <dbReference type="NCBI Taxonomy" id="34884"/>
    <lineage>
        <taxon>Eukaryota</taxon>
        <taxon>Metazoa</taxon>
        <taxon>Chordata</taxon>
        <taxon>Craniata</taxon>
        <taxon>Vertebrata</taxon>
        <taxon>Euteleostomi</taxon>
        <taxon>Mammalia</taxon>
        <taxon>Eutheria</taxon>
        <taxon>Laurasiatheria</taxon>
        <taxon>Carnivora</taxon>
        <taxon>Caniformia</taxon>
        <taxon>Pinnipedia</taxon>
        <taxon>Otariidae</taxon>
        <taxon>Callorhinus</taxon>
    </lineage>
</organism>
<feature type="compositionally biased region" description="Polar residues" evidence="1">
    <location>
        <begin position="26"/>
        <end position="37"/>
    </location>
</feature>
<dbReference type="Proteomes" id="UP000286641">
    <property type="component" value="Unplaced"/>
</dbReference>
<reference evidence="3" key="2">
    <citation type="submission" date="2025-08" db="UniProtKB">
        <authorList>
            <consortium name="RefSeq"/>
        </authorList>
    </citation>
    <scope>IDENTIFICATION</scope>
    <source>
        <tissue evidence="3">Blood</tissue>
    </source>
</reference>